<evidence type="ECO:0000259" key="2">
    <source>
        <dbReference type="Pfam" id="PF14833"/>
    </source>
</evidence>
<evidence type="ECO:0000313" key="3">
    <source>
        <dbReference type="EMBL" id="TDD10838.1"/>
    </source>
</evidence>
<comment type="caution">
    <text evidence="3">The sequence shown here is derived from an EMBL/GenBank/DDBJ whole genome shotgun (WGS) entry which is preliminary data.</text>
</comment>
<dbReference type="Pfam" id="PF14833">
    <property type="entry name" value="NAD_binding_11"/>
    <property type="match status" value="1"/>
</dbReference>
<accession>A0A4R4VXK3</accession>
<feature type="region of interest" description="Disordered" evidence="1">
    <location>
        <begin position="54"/>
        <end position="129"/>
    </location>
</feature>
<dbReference type="InterPro" id="IPR013328">
    <property type="entry name" value="6PGD_dom2"/>
</dbReference>
<keyword evidence="4" id="KW-1185">Reference proteome</keyword>
<dbReference type="AlphaFoldDB" id="A0A4R4VXK3"/>
<proteinExistence type="predicted"/>
<dbReference type="SUPFAM" id="SSF48179">
    <property type="entry name" value="6-phosphogluconate dehydrogenase C-terminal domain-like"/>
    <property type="match status" value="1"/>
</dbReference>
<evidence type="ECO:0000313" key="4">
    <source>
        <dbReference type="Proteomes" id="UP000294543"/>
    </source>
</evidence>
<feature type="domain" description="3-hydroxyisobutyrate dehydrogenase-like NAD-binding" evidence="2">
    <location>
        <begin position="1"/>
        <end position="48"/>
    </location>
</feature>
<reference evidence="3 4" key="1">
    <citation type="submission" date="2019-03" db="EMBL/GenBank/DDBJ databases">
        <title>Draft genome sequences of novel Actinobacteria.</title>
        <authorList>
            <person name="Sahin N."/>
            <person name="Ay H."/>
            <person name="Saygin H."/>
        </authorList>
    </citation>
    <scope>NUCLEOTIDE SEQUENCE [LARGE SCALE GENOMIC DNA]</scope>
    <source>
        <strain evidence="3 4">KC712</strain>
    </source>
</reference>
<dbReference type="Gene3D" id="1.10.1040.10">
    <property type="entry name" value="N-(1-d-carboxylethyl)-l-norvaline Dehydrogenase, domain 2"/>
    <property type="match status" value="1"/>
</dbReference>
<sequence length="129" mass="13861">MLKDMRIAVELAEAAGVPLQLGRAATELWSEAAECLPPAADRTEIVKHVADEPWPWNPATARRRRAHSGAVHHSDAMDSPARRSASRFASSAWPHTTTTWAAPRRLASSVTARSRSAPTVAQSPSSTTA</sequence>
<feature type="compositionally biased region" description="Polar residues" evidence="1">
    <location>
        <begin position="108"/>
        <end position="129"/>
    </location>
</feature>
<protein>
    <recommendedName>
        <fullName evidence="2">3-hydroxyisobutyrate dehydrogenase-like NAD-binding domain-containing protein</fullName>
    </recommendedName>
</protein>
<dbReference type="Proteomes" id="UP000294543">
    <property type="component" value="Unassembled WGS sequence"/>
</dbReference>
<name>A0A4R4VXK3_9ACTN</name>
<dbReference type="GO" id="GO:0051287">
    <property type="term" value="F:NAD binding"/>
    <property type="evidence" value="ECO:0007669"/>
    <property type="project" value="InterPro"/>
</dbReference>
<dbReference type="InterPro" id="IPR008927">
    <property type="entry name" value="6-PGluconate_DH-like_C_sf"/>
</dbReference>
<evidence type="ECO:0000256" key="1">
    <source>
        <dbReference type="SAM" id="MobiDB-lite"/>
    </source>
</evidence>
<dbReference type="InterPro" id="IPR029154">
    <property type="entry name" value="HIBADH-like_NADP-bd"/>
</dbReference>
<dbReference type="OrthoDB" id="3185659at2"/>
<dbReference type="EMBL" id="SMKP01000229">
    <property type="protein sequence ID" value="TDD10838.1"/>
    <property type="molecule type" value="Genomic_DNA"/>
</dbReference>
<gene>
    <name evidence="3" type="ORF">E1294_46055</name>
</gene>
<organism evidence="3 4">
    <name type="scientific">Nonomuraea diastatica</name>
    <dbReference type="NCBI Taxonomy" id="1848329"/>
    <lineage>
        <taxon>Bacteria</taxon>
        <taxon>Bacillati</taxon>
        <taxon>Actinomycetota</taxon>
        <taxon>Actinomycetes</taxon>
        <taxon>Streptosporangiales</taxon>
        <taxon>Streptosporangiaceae</taxon>
        <taxon>Nonomuraea</taxon>
    </lineage>
</organism>
<feature type="compositionally biased region" description="Low complexity" evidence="1">
    <location>
        <begin position="82"/>
        <end position="103"/>
    </location>
</feature>